<evidence type="ECO:0000313" key="2">
    <source>
        <dbReference type="Proteomes" id="UP000006420"/>
    </source>
</evidence>
<accession>F8X1C9</accession>
<dbReference type="RefSeq" id="WP_006843408.1">
    <property type="nucleotide sequence ID" value="NZ_AQWJ01000003.1"/>
</dbReference>
<sequence length="69" mass="7872">MNTIKAKKVKTINWTATLRLMPISSVLQCTIEEKDTLAPIATKLKFSEGKEYSFMKDSSTKTYNITRVK</sequence>
<dbReference type="STRING" id="742767.HMPREF9456_02038"/>
<evidence type="ECO:0000313" key="1">
    <source>
        <dbReference type="EMBL" id="EGK03401.1"/>
    </source>
</evidence>
<protein>
    <submittedName>
        <fullName evidence="1">Uncharacterized protein</fullName>
    </submittedName>
</protein>
<proteinExistence type="predicted"/>
<dbReference type="Proteomes" id="UP000006420">
    <property type="component" value="Unassembled WGS sequence"/>
</dbReference>
<dbReference type="AlphaFoldDB" id="F8X1C9"/>
<dbReference type="HOGENOM" id="CLU_2769246_0_0_10"/>
<name>F8X1C9_9BACT</name>
<dbReference type="EMBL" id="ADLW01000007">
    <property type="protein sequence ID" value="EGK03401.1"/>
    <property type="molecule type" value="Genomic_DNA"/>
</dbReference>
<organism evidence="1 2">
    <name type="scientific">Dysgonomonas mossii DSM 22836</name>
    <dbReference type="NCBI Taxonomy" id="742767"/>
    <lineage>
        <taxon>Bacteria</taxon>
        <taxon>Pseudomonadati</taxon>
        <taxon>Bacteroidota</taxon>
        <taxon>Bacteroidia</taxon>
        <taxon>Bacteroidales</taxon>
        <taxon>Dysgonomonadaceae</taxon>
        <taxon>Dysgonomonas</taxon>
    </lineage>
</organism>
<reference evidence="1 2" key="1">
    <citation type="submission" date="2011-04" db="EMBL/GenBank/DDBJ databases">
        <title>The Genome Sequence of Dysgonomonas mossii DSM 22836.</title>
        <authorList>
            <consortium name="The Broad Institute Genome Sequencing Platform"/>
            <person name="Earl A."/>
            <person name="Ward D."/>
            <person name="Feldgarden M."/>
            <person name="Gevers D."/>
            <person name="Pudlo N."/>
            <person name="Martens E."/>
            <person name="Allen-Vercoe E."/>
            <person name="Young S.K."/>
            <person name="Zeng Q."/>
            <person name="Gargeya S."/>
            <person name="Fitzgerald M."/>
            <person name="Haas B."/>
            <person name="Abouelleil A."/>
            <person name="Alvarado L."/>
            <person name="Arachchi H.M."/>
            <person name="Berlin A."/>
            <person name="Brown A."/>
            <person name="Chapman S.B."/>
            <person name="Chen Z."/>
            <person name="Dunbar C."/>
            <person name="Freedman E."/>
            <person name="Gearin G."/>
            <person name="Gellesch M."/>
            <person name="Goldberg J."/>
            <person name="Griggs A."/>
            <person name="Gujja S."/>
            <person name="Heiman D."/>
            <person name="Howarth C."/>
            <person name="Larson L."/>
            <person name="Lui A."/>
            <person name="MacDonald P.J.P."/>
            <person name="Mehta T."/>
            <person name="Montmayeur A."/>
            <person name="Murphy C."/>
            <person name="Neiman D."/>
            <person name="Pearson M."/>
            <person name="Priest M."/>
            <person name="Roberts A."/>
            <person name="Saif S."/>
            <person name="Shea T."/>
            <person name="Shenoy N."/>
            <person name="Sisk P."/>
            <person name="Stolte C."/>
            <person name="Sykes S."/>
            <person name="Yandava C."/>
            <person name="Wortman J."/>
            <person name="Nusbaum C."/>
            <person name="Birren B."/>
        </authorList>
    </citation>
    <scope>NUCLEOTIDE SEQUENCE [LARGE SCALE GENOMIC DNA]</scope>
    <source>
        <strain evidence="1 2">DSM 22836</strain>
    </source>
</reference>
<keyword evidence="2" id="KW-1185">Reference proteome</keyword>
<dbReference type="GeneID" id="78082675"/>
<comment type="caution">
    <text evidence="1">The sequence shown here is derived from an EMBL/GenBank/DDBJ whole genome shotgun (WGS) entry which is preliminary data.</text>
</comment>
<gene>
    <name evidence="1" type="ORF">HMPREF9456_02038</name>
</gene>